<keyword evidence="1" id="KW-0812">Transmembrane</keyword>
<keyword evidence="3" id="KW-0255">Endonuclease</keyword>
<dbReference type="GO" id="GO:0015666">
    <property type="term" value="F:restriction endodeoxyribonuclease activity"/>
    <property type="evidence" value="ECO:0007669"/>
    <property type="project" value="TreeGrafter"/>
</dbReference>
<dbReference type="InterPro" id="IPR007560">
    <property type="entry name" value="Restrct_endonuc_IV_Mrr"/>
</dbReference>
<keyword evidence="1" id="KW-0472">Membrane</keyword>
<dbReference type="PANTHER" id="PTHR30015">
    <property type="entry name" value="MRR RESTRICTION SYSTEM PROTEIN"/>
    <property type="match status" value="1"/>
</dbReference>
<dbReference type="AlphaFoldDB" id="A0A285F2L3"/>
<evidence type="ECO:0000313" key="3">
    <source>
        <dbReference type="EMBL" id="SNY05550.1"/>
    </source>
</evidence>
<dbReference type="GO" id="GO:0009307">
    <property type="term" value="P:DNA restriction-modification system"/>
    <property type="evidence" value="ECO:0007669"/>
    <property type="project" value="InterPro"/>
</dbReference>
<keyword evidence="1" id="KW-1133">Transmembrane helix</keyword>
<dbReference type="Pfam" id="PF04471">
    <property type="entry name" value="Mrr_cat"/>
    <property type="match status" value="1"/>
</dbReference>
<proteinExistence type="predicted"/>
<sequence length="409" mass="47653">MINKPFNLNVEVNNLVKVLLLILTSILAILIGFSLVIYTLPSLSLLIPILSIIAIRYNKSQKAELIKRAHPYIDNFIDSYFKLNSMEINETHPFPKSINSLQYLLEKEEIKLKEDILLSLVFEKLLLRFIESNLDYSFQSNLVELPEFKLKSLHYILDKLKIKTSRQELYKQVKNAYHKRKEEDFNKFFLEQNPTLANQPTIKQWSRAYIDTFENNTKYIHFLEKLILNKGINLEKKELESQIEGEIEKRIIEGNAKNIYQAMASQKRSLAPLKIDNIDEMSGEEFERVLKLLFEKRDYNVQHIGASDDQGADLILKRFNIKTVVQAKKSKNTIGNTAIQEVVAAKSFYSCQKMMVITNSTFTLSAKKLAKANNVELWDREKLTEALKYTSINLDELKIKENPCKYYIH</sequence>
<dbReference type="OrthoDB" id="9797274at2"/>
<dbReference type="EMBL" id="OBDZ01000001">
    <property type="protein sequence ID" value="SNY05550.1"/>
    <property type="molecule type" value="Genomic_DNA"/>
</dbReference>
<dbReference type="Gene3D" id="3.40.1350.10">
    <property type="match status" value="1"/>
</dbReference>
<accession>A0A285F2L3</accession>
<dbReference type="InterPro" id="IPR011335">
    <property type="entry name" value="Restrct_endonuc-II-like"/>
</dbReference>
<dbReference type="Proteomes" id="UP000219573">
    <property type="component" value="Unassembled WGS sequence"/>
</dbReference>
<feature type="domain" description="Restriction endonuclease type IV Mrr" evidence="2">
    <location>
        <begin position="278"/>
        <end position="386"/>
    </location>
</feature>
<dbReference type="InterPro" id="IPR052906">
    <property type="entry name" value="Type_IV_Methyl-Rstrct_Enzyme"/>
</dbReference>
<dbReference type="PANTHER" id="PTHR30015:SF6">
    <property type="entry name" value="SLL1429 PROTEIN"/>
    <property type="match status" value="1"/>
</dbReference>
<name>A0A285F2L3_9FIRM</name>
<organism evidence="3 4">
    <name type="scientific">Orenia metallireducens</name>
    <dbReference type="NCBI Taxonomy" id="1413210"/>
    <lineage>
        <taxon>Bacteria</taxon>
        <taxon>Bacillati</taxon>
        <taxon>Bacillota</taxon>
        <taxon>Clostridia</taxon>
        <taxon>Halanaerobiales</taxon>
        <taxon>Halobacteroidaceae</taxon>
        <taxon>Orenia</taxon>
    </lineage>
</organism>
<feature type="transmembrane region" description="Helical" evidence="1">
    <location>
        <begin position="12"/>
        <end position="31"/>
    </location>
</feature>
<keyword evidence="3" id="KW-0540">Nuclease</keyword>
<dbReference type="RefSeq" id="WP_097016130.1">
    <property type="nucleotide sequence ID" value="NZ_OBDZ01000001.1"/>
</dbReference>
<keyword evidence="3" id="KW-0378">Hydrolase</keyword>
<protein>
    <submittedName>
        <fullName evidence="3">Restriction endonuclease</fullName>
    </submittedName>
</protein>
<evidence type="ECO:0000313" key="4">
    <source>
        <dbReference type="Proteomes" id="UP000219573"/>
    </source>
</evidence>
<reference evidence="4" key="1">
    <citation type="submission" date="2017-09" db="EMBL/GenBank/DDBJ databases">
        <authorList>
            <person name="Varghese N."/>
            <person name="Submissions S."/>
        </authorList>
    </citation>
    <scope>NUCLEOTIDE SEQUENCE [LARGE SCALE GENOMIC DNA]</scope>
    <source>
        <strain evidence="4">MSL47</strain>
    </source>
</reference>
<evidence type="ECO:0000256" key="1">
    <source>
        <dbReference type="SAM" id="Phobius"/>
    </source>
</evidence>
<dbReference type="SUPFAM" id="SSF52980">
    <property type="entry name" value="Restriction endonuclease-like"/>
    <property type="match status" value="1"/>
</dbReference>
<evidence type="ECO:0000259" key="2">
    <source>
        <dbReference type="Pfam" id="PF04471"/>
    </source>
</evidence>
<dbReference type="InterPro" id="IPR011856">
    <property type="entry name" value="tRNA_endonuc-like_dom_sf"/>
</dbReference>
<keyword evidence="4" id="KW-1185">Reference proteome</keyword>
<gene>
    <name evidence="3" type="ORF">SAMN06265827_10183</name>
</gene>
<dbReference type="GO" id="GO:0003677">
    <property type="term" value="F:DNA binding"/>
    <property type="evidence" value="ECO:0007669"/>
    <property type="project" value="InterPro"/>
</dbReference>